<proteinExistence type="predicted"/>
<gene>
    <name evidence="1" type="ORF">NC653_000198</name>
</gene>
<dbReference type="AlphaFoldDB" id="A0AAD6WEK4"/>
<accession>A0AAD6WEK4</accession>
<dbReference type="Proteomes" id="UP001164929">
    <property type="component" value="Chromosome 1"/>
</dbReference>
<sequence length="292" mass="32204">MKHSTGTPVGFHVFRPGKRGLIRGEIVWNRKGYSIRYQNAGNSGPALVLAHSFGTNRTLPLSSSPVVTWKLPSLANLLQQQIHLPLGLPAPICCWKLPPAAESLLLFPLDFCRSFSWLVLIKPSPSEFGCEMPCLVLSMKASMMETQEEKDRFRKVSQRLTEHLHGIAAMVTVNAGWCTFSEANRCQYSICLFSGRYAEVVGLQASVIDPQICEGIILNAALGKFCFNSVATPVSEPDIWYPKYVSHGASGGYFYPCARKDNRLIIFVDEHEGFSTSSCEPLVESLVACIAS</sequence>
<protein>
    <submittedName>
        <fullName evidence="1">Uncharacterized protein</fullName>
    </submittedName>
</protein>
<comment type="caution">
    <text evidence="1">The sequence shown here is derived from an EMBL/GenBank/DDBJ whole genome shotgun (WGS) entry which is preliminary data.</text>
</comment>
<dbReference type="EMBL" id="JAQIZT010000001">
    <property type="protein sequence ID" value="KAJ7009442.1"/>
    <property type="molecule type" value="Genomic_DNA"/>
</dbReference>
<evidence type="ECO:0000313" key="2">
    <source>
        <dbReference type="Proteomes" id="UP001164929"/>
    </source>
</evidence>
<evidence type="ECO:0000313" key="1">
    <source>
        <dbReference type="EMBL" id="KAJ7009442.1"/>
    </source>
</evidence>
<keyword evidence="2" id="KW-1185">Reference proteome</keyword>
<reference evidence="1 2" key="1">
    <citation type="journal article" date="2023" name="Mol. Ecol. Resour.">
        <title>Chromosome-level genome assembly of a triploid poplar Populus alba 'Berolinensis'.</title>
        <authorList>
            <person name="Chen S."/>
            <person name="Yu Y."/>
            <person name="Wang X."/>
            <person name="Wang S."/>
            <person name="Zhang T."/>
            <person name="Zhou Y."/>
            <person name="He R."/>
            <person name="Meng N."/>
            <person name="Wang Y."/>
            <person name="Liu W."/>
            <person name="Liu Z."/>
            <person name="Liu J."/>
            <person name="Guo Q."/>
            <person name="Huang H."/>
            <person name="Sederoff R.R."/>
            <person name="Wang G."/>
            <person name="Qu G."/>
            <person name="Chen S."/>
        </authorList>
    </citation>
    <scope>NUCLEOTIDE SEQUENCE [LARGE SCALE GENOMIC DNA]</scope>
    <source>
        <strain evidence="1">SC-2020</strain>
    </source>
</reference>
<name>A0AAD6WEK4_9ROSI</name>
<organism evidence="1 2">
    <name type="scientific">Populus alba x Populus x berolinensis</name>
    <dbReference type="NCBI Taxonomy" id="444605"/>
    <lineage>
        <taxon>Eukaryota</taxon>
        <taxon>Viridiplantae</taxon>
        <taxon>Streptophyta</taxon>
        <taxon>Embryophyta</taxon>
        <taxon>Tracheophyta</taxon>
        <taxon>Spermatophyta</taxon>
        <taxon>Magnoliopsida</taxon>
        <taxon>eudicotyledons</taxon>
        <taxon>Gunneridae</taxon>
        <taxon>Pentapetalae</taxon>
        <taxon>rosids</taxon>
        <taxon>fabids</taxon>
        <taxon>Malpighiales</taxon>
        <taxon>Salicaceae</taxon>
        <taxon>Saliceae</taxon>
        <taxon>Populus</taxon>
    </lineage>
</organism>